<reference evidence="2" key="1">
    <citation type="submission" date="2008-12" db="EMBL/GenBank/DDBJ databases">
        <title>Annotation of the Yersinia mollaretii ATCC 43969 genome.</title>
        <authorList>
            <person name="Read T.D."/>
            <person name="Akmal A."/>
            <person name="Bishop-Lilly K."/>
            <person name="Chen P.E."/>
            <person name="Cook C."/>
            <person name="Kiley M.P."/>
            <person name="Lentz S."/>
            <person name="Mateczun A."/>
            <person name="Nagarajan N."/>
            <person name="Nolan N."/>
            <person name="Osborne B.I."/>
            <person name="Pop M."/>
            <person name="Sozhamannan S."/>
            <person name="Stewart A.C."/>
            <person name="Sulakvelidze A."/>
            <person name="Thomason B."/>
            <person name="Willner K."/>
            <person name="Zwick M.E."/>
        </authorList>
    </citation>
    <scope>NUCLEOTIDE SEQUENCE [LARGE SCALE GENOMIC DNA]</scope>
    <source>
        <strain evidence="2">ATCC 43969</strain>
    </source>
</reference>
<sequence>MKEILSGYIDYVNRQVSNNINYNIELILDTSKKTANEEYQLALQQAENEQKVKIQRLEYAALIAKAAGLQKPINNEFESLDKISSYPISLGYDALDKQLEIEKSISDLTTINAELLNKKLYLDKINALQPVIIHLDAFEYLQFPSEPVQQDAKKRLLTIIIFGFIGFVSSIGFVLVRHYIRERQAALLKLPNE</sequence>
<keyword evidence="1" id="KW-0812">Transmembrane</keyword>
<keyword evidence="1" id="KW-1133">Transmembrane helix</keyword>
<keyword evidence="3" id="KW-1185">Reference proteome</keyword>
<protein>
    <submittedName>
        <fullName evidence="2">O-antigen chain length determinant</fullName>
    </submittedName>
</protein>
<proteinExistence type="predicted"/>
<dbReference type="Proteomes" id="UP000003027">
    <property type="component" value="Unassembled WGS sequence"/>
</dbReference>
<evidence type="ECO:0000313" key="2">
    <source>
        <dbReference type="EMBL" id="EEQ12398.1"/>
    </source>
</evidence>
<accession>A0ABM9YEJ7</accession>
<dbReference type="Gene3D" id="3.30.1890.10">
    <property type="entry name" value="FepE-like"/>
    <property type="match status" value="1"/>
</dbReference>
<name>A0ABM9YEJ7_YERMW</name>
<keyword evidence="1" id="KW-0472">Membrane</keyword>
<comment type="caution">
    <text evidence="2">The sequence shown here is derived from an EMBL/GenBank/DDBJ whole genome shotgun (WGS) entry which is preliminary data.</text>
</comment>
<dbReference type="EMBL" id="AALD02000001">
    <property type="protein sequence ID" value="EEQ12398.1"/>
    <property type="molecule type" value="Genomic_DNA"/>
</dbReference>
<gene>
    <name evidence="2" type="ORF">ymoll0001_10680</name>
</gene>
<organism evidence="2 3">
    <name type="scientific">Yersinia mollaretii (strain ATCC 43969 / DSM 18520 / CIP 103324 / CNY 7263 / WAIP 204)</name>
    <dbReference type="NCBI Taxonomy" id="349967"/>
    <lineage>
        <taxon>Bacteria</taxon>
        <taxon>Pseudomonadati</taxon>
        <taxon>Pseudomonadota</taxon>
        <taxon>Gammaproteobacteria</taxon>
        <taxon>Enterobacterales</taxon>
        <taxon>Yersiniaceae</taxon>
        <taxon>Yersinia</taxon>
    </lineage>
</organism>
<feature type="transmembrane region" description="Helical" evidence="1">
    <location>
        <begin position="156"/>
        <end position="176"/>
    </location>
</feature>
<evidence type="ECO:0000256" key="1">
    <source>
        <dbReference type="SAM" id="Phobius"/>
    </source>
</evidence>
<dbReference type="SUPFAM" id="SSF160355">
    <property type="entry name" value="Bacterial polysaccharide co-polymerase-like"/>
    <property type="match status" value="1"/>
</dbReference>
<evidence type="ECO:0000313" key="3">
    <source>
        <dbReference type="Proteomes" id="UP000003027"/>
    </source>
</evidence>